<dbReference type="Proteomes" id="UP000444960">
    <property type="component" value="Unassembled WGS sequence"/>
</dbReference>
<evidence type="ECO:0000313" key="2">
    <source>
        <dbReference type="EMBL" id="GED99766.1"/>
    </source>
</evidence>
<dbReference type="AlphaFoldDB" id="A0A7I9V3H6"/>
<protein>
    <recommendedName>
        <fullName evidence="1">TY-Chap C-terminal domain-containing protein</fullName>
    </recommendedName>
</protein>
<gene>
    <name evidence="2" type="ORF">nbrc107696_02130</name>
</gene>
<dbReference type="InterPro" id="IPR054342">
    <property type="entry name" value="TY-Chap_C"/>
</dbReference>
<dbReference type="Pfam" id="PF22554">
    <property type="entry name" value="Chap-C"/>
    <property type="match status" value="1"/>
</dbReference>
<evidence type="ECO:0000313" key="3">
    <source>
        <dbReference type="Proteomes" id="UP000444960"/>
    </source>
</evidence>
<comment type="caution">
    <text evidence="2">The sequence shown here is derived from an EMBL/GenBank/DDBJ whole genome shotgun (WGS) entry which is preliminary data.</text>
</comment>
<name>A0A7I9V3H6_9ACTN</name>
<organism evidence="2 3">
    <name type="scientific">Gordonia spumicola</name>
    <dbReference type="NCBI Taxonomy" id="589161"/>
    <lineage>
        <taxon>Bacteria</taxon>
        <taxon>Bacillati</taxon>
        <taxon>Actinomycetota</taxon>
        <taxon>Actinomycetes</taxon>
        <taxon>Mycobacteriales</taxon>
        <taxon>Gordoniaceae</taxon>
        <taxon>Gordonia</taxon>
    </lineage>
</organism>
<evidence type="ECO:0000259" key="1">
    <source>
        <dbReference type="Pfam" id="PF22554"/>
    </source>
</evidence>
<sequence length="104" mass="11318">MLLPGFVGGRFYGEVMYRSDLERLMTLSTSDVDAACRGERLVSLTTRCFDEHLELAELADEAAAAGDLDAHGYYSQEGAAWRATAQILRTMAADPMLRRTAGAA</sequence>
<proteinExistence type="predicted"/>
<reference evidence="3" key="1">
    <citation type="submission" date="2019-06" db="EMBL/GenBank/DDBJ databases">
        <title>Gordonia isolated from sludge of a wastewater treatment plant.</title>
        <authorList>
            <person name="Tamura T."/>
            <person name="Aoyama K."/>
            <person name="Kang Y."/>
            <person name="Saito S."/>
            <person name="Akiyama N."/>
            <person name="Yazawa K."/>
            <person name="Gonoi T."/>
            <person name="Mikami Y."/>
        </authorList>
    </citation>
    <scope>NUCLEOTIDE SEQUENCE [LARGE SCALE GENOMIC DNA]</scope>
    <source>
        <strain evidence="3">NBRC 107696</strain>
    </source>
</reference>
<keyword evidence="3" id="KW-1185">Reference proteome</keyword>
<dbReference type="EMBL" id="BJOV01000001">
    <property type="protein sequence ID" value="GED99766.1"/>
    <property type="molecule type" value="Genomic_DNA"/>
</dbReference>
<feature type="domain" description="TY-Chap C-terminal" evidence="1">
    <location>
        <begin position="18"/>
        <end position="92"/>
    </location>
</feature>
<accession>A0A7I9V3H6</accession>